<protein>
    <submittedName>
        <fullName evidence="1">Uncharacterized protein</fullName>
    </submittedName>
</protein>
<gene>
    <name evidence="1" type="ORF">H4S07_002399</name>
</gene>
<feature type="non-terminal residue" evidence="1">
    <location>
        <position position="82"/>
    </location>
</feature>
<keyword evidence="2" id="KW-1185">Reference proteome</keyword>
<name>A0ACC1LL27_9FUNG</name>
<reference evidence="1" key="1">
    <citation type="submission" date="2022-07" db="EMBL/GenBank/DDBJ databases">
        <title>Phylogenomic reconstructions and comparative analyses of Kickxellomycotina fungi.</title>
        <authorList>
            <person name="Reynolds N.K."/>
            <person name="Stajich J.E."/>
            <person name="Barry K."/>
            <person name="Grigoriev I.V."/>
            <person name="Crous P."/>
            <person name="Smith M.E."/>
        </authorList>
    </citation>
    <scope>NUCLEOTIDE SEQUENCE</scope>
    <source>
        <strain evidence="1">CBS 102833</strain>
    </source>
</reference>
<sequence length="82" mass="8987">MAEWQQNLDQKQLQCPTRNTSVPEEYNEGLFDEPAEPTNSTDLQQVGYGGGMEDDFGGFGGEFKADFDDFDEAPFTAAAPAT</sequence>
<proteinExistence type="predicted"/>
<organism evidence="1 2">
    <name type="scientific">Coemansia furcata</name>
    <dbReference type="NCBI Taxonomy" id="417177"/>
    <lineage>
        <taxon>Eukaryota</taxon>
        <taxon>Fungi</taxon>
        <taxon>Fungi incertae sedis</taxon>
        <taxon>Zoopagomycota</taxon>
        <taxon>Kickxellomycotina</taxon>
        <taxon>Kickxellomycetes</taxon>
        <taxon>Kickxellales</taxon>
        <taxon>Kickxellaceae</taxon>
        <taxon>Coemansia</taxon>
    </lineage>
</organism>
<evidence type="ECO:0000313" key="2">
    <source>
        <dbReference type="Proteomes" id="UP001140096"/>
    </source>
</evidence>
<accession>A0ACC1LL27</accession>
<comment type="caution">
    <text evidence="1">The sequence shown here is derived from an EMBL/GenBank/DDBJ whole genome shotgun (WGS) entry which is preliminary data.</text>
</comment>
<evidence type="ECO:0000313" key="1">
    <source>
        <dbReference type="EMBL" id="KAJ2810903.1"/>
    </source>
</evidence>
<dbReference type="Proteomes" id="UP001140096">
    <property type="component" value="Unassembled WGS sequence"/>
</dbReference>
<dbReference type="EMBL" id="JANBUP010000584">
    <property type="protein sequence ID" value="KAJ2810903.1"/>
    <property type="molecule type" value="Genomic_DNA"/>
</dbReference>